<proteinExistence type="predicted"/>
<sequence length="720" mass="74954">MKKQKSKLFKVAAPLMCTGLLFGCSNNTEDVDSTSNPAVANAESLSTIGNQEVASVISEKVAYSDEDFYSEWDNATSIKLNGDSATYEGDGGVVIDGSTITIRTSGVYEISGKLNDGQIHVNAEDEETVQLILNGVEINSSTYAPIYIENAEKTIVSLEEGTKNVLTDGEKYVYENSDDDEPNAALFSKDNLTINGSGTLIVNGNYNNGIASKDELRITGGTIQIDAVDDGLMGRDLVAVKDGNITIKAGGDGIKSTNDKDSSKALIAIEGGKFDIESANDGIQAETSLLIADGEFAITSGGGSPETIETNENNRMAPPGGMPSSEMTPPAEADLNAAATSPETQTETETAAETEEVTGSTKGLKASVEVAIGGGSFTIDSLDDAVHSNNSITITGGDLKVATGDDGIHADTSILTKGGSINVTKSYEGIESKTITIADGEIHVNAVDDGINVGGGNDSSGRDFAATENTEENLLSINGGFVYVNATGDGLDSNGSISMTDGTVIVNGPTNNNNGSLDYDQNFEISGGLLIASGSSGMAMATSEESTQNTIMMTYPETQTAGTLLHLEDSEGNTVITFAPDKDYQSVVISSPLLTKDASYTLYSGGTATGSESNGLFSDGDYQGGTSVVDFTVSDTVTWLNETGVTEANTGHGGMGGPGGAGGNRGDMFSNLDEETRQKVQSIMEQERSGVITQEEAQAQMEELGVELPQRGEPQEQNKQ</sequence>
<comment type="caution">
    <text evidence="3">The sequence shown here is derived from an EMBL/GenBank/DDBJ whole genome shotgun (WGS) entry which is preliminary data.</text>
</comment>
<dbReference type="OrthoDB" id="9812829at2"/>
<dbReference type="Proteomes" id="UP000276349">
    <property type="component" value="Unassembled WGS sequence"/>
</dbReference>
<dbReference type="PROSITE" id="PS51257">
    <property type="entry name" value="PROKAR_LIPOPROTEIN"/>
    <property type="match status" value="1"/>
</dbReference>
<accession>A0A3S0I405</accession>
<dbReference type="RefSeq" id="WP_126292646.1">
    <property type="nucleotide sequence ID" value="NZ_RXNR01000004.1"/>
</dbReference>
<feature type="compositionally biased region" description="Low complexity" evidence="1">
    <location>
        <begin position="337"/>
        <end position="349"/>
    </location>
</feature>
<organism evidence="3 4">
    <name type="scientific">Lysinibacillus telephonicus</name>
    <dbReference type="NCBI Taxonomy" id="1714840"/>
    <lineage>
        <taxon>Bacteria</taxon>
        <taxon>Bacillati</taxon>
        <taxon>Bacillota</taxon>
        <taxon>Bacilli</taxon>
        <taxon>Bacillales</taxon>
        <taxon>Bacillaceae</taxon>
        <taxon>Lysinibacillus</taxon>
    </lineage>
</organism>
<dbReference type="EMBL" id="RXNR01000004">
    <property type="protein sequence ID" value="RTQ95780.1"/>
    <property type="molecule type" value="Genomic_DNA"/>
</dbReference>
<feature type="region of interest" description="Disordered" evidence="1">
    <location>
        <begin position="692"/>
        <end position="720"/>
    </location>
</feature>
<evidence type="ECO:0000256" key="1">
    <source>
        <dbReference type="SAM" id="MobiDB-lite"/>
    </source>
</evidence>
<feature type="region of interest" description="Disordered" evidence="1">
    <location>
        <begin position="299"/>
        <end position="362"/>
    </location>
</feature>
<evidence type="ECO:0000313" key="3">
    <source>
        <dbReference type="EMBL" id="RTQ95780.1"/>
    </source>
</evidence>
<dbReference type="InterPro" id="IPR025584">
    <property type="entry name" value="Cthe_2159"/>
</dbReference>
<gene>
    <name evidence="3" type="ORF">EKG35_02025</name>
</gene>
<keyword evidence="2" id="KW-0732">Signal</keyword>
<keyword evidence="4" id="KW-1185">Reference proteome</keyword>
<dbReference type="Pfam" id="PF14262">
    <property type="entry name" value="Cthe_2159"/>
    <property type="match status" value="1"/>
</dbReference>
<feature type="chain" id="PRO_5039355093" evidence="2">
    <location>
        <begin position="24"/>
        <end position="720"/>
    </location>
</feature>
<dbReference type="AlphaFoldDB" id="A0A3S0I405"/>
<evidence type="ECO:0000256" key="2">
    <source>
        <dbReference type="SAM" id="SignalP"/>
    </source>
</evidence>
<feature type="signal peptide" evidence="2">
    <location>
        <begin position="1"/>
        <end position="23"/>
    </location>
</feature>
<reference evidence="3 4" key="1">
    <citation type="submission" date="2018-12" db="EMBL/GenBank/DDBJ databases">
        <authorList>
            <person name="Yu L."/>
        </authorList>
    </citation>
    <scope>NUCLEOTIDE SEQUENCE [LARGE SCALE GENOMIC DNA]</scope>
    <source>
        <strain evidence="3 4">S5H2222</strain>
    </source>
</reference>
<protein>
    <submittedName>
        <fullName evidence="3">Carbohydrate-binding domain-containing protein</fullName>
    </submittedName>
</protein>
<evidence type="ECO:0000313" key="4">
    <source>
        <dbReference type="Proteomes" id="UP000276349"/>
    </source>
</evidence>
<name>A0A3S0I405_9BACI</name>